<feature type="region of interest" description="Disordered" evidence="1">
    <location>
        <begin position="192"/>
        <end position="277"/>
    </location>
</feature>
<gene>
    <name evidence="2" type="ORF">FAZ19_15650</name>
</gene>
<dbReference type="AlphaFoldDB" id="A0A4V5LXS6"/>
<evidence type="ECO:0000313" key="2">
    <source>
        <dbReference type="EMBL" id="TJY63709.1"/>
    </source>
</evidence>
<feature type="compositionally biased region" description="Basic and acidic residues" evidence="1">
    <location>
        <begin position="192"/>
        <end position="205"/>
    </location>
</feature>
<accession>A0A4V5LXS6</accession>
<dbReference type="Proteomes" id="UP000309872">
    <property type="component" value="Unassembled WGS sequence"/>
</dbReference>
<reference evidence="2 3" key="1">
    <citation type="submission" date="2019-04" db="EMBL/GenBank/DDBJ databases">
        <title>Sphingobacterium olei sp. nov., isolated from oil-contaminated soil.</title>
        <authorList>
            <person name="Liu B."/>
        </authorList>
    </citation>
    <scope>NUCLEOTIDE SEQUENCE [LARGE SCALE GENOMIC DNA]</scope>
    <source>
        <strain evidence="2 3">Y3L14</strain>
    </source>
</reference>
<dbReference type="RefSeq" id="WP_136821701.1">
    <property type="nucleotide sequence ID" value="NZ_BMJX01000005.1"/>
</dbReference>
<evidence type="ECO:0000313" key="3">
    <source>
        <dbReference type="Proteomes" id="UP000309872"/>
    </source>
</evidence>
<sequence length="476" mass="52952">MIKQSLIIILLQFSFFLGYSQHQGASRIGQTTYTPDDESFGSITVSYTYAFNGTQFKIKVDQVIIGISNKMQQNEPALVNELRKRDILPHTQQNGKGLDMRYDGNVAFFDSGYPDKLPLTPSTIDISGNGYTYFEPTEALGEIARIYRNNNKGSSFYNKHADLSGNLHIISFDYPSLRREIEAIRVELKNKAKADKTVADSDDTKNVQNANTESITDRKSRAQELTEEIQDKLRKGDSAGARKAKEELDALQSEKERRVTTNNERDAKDEEPQQETFNDIMRRIQEDEREIVRKAETGRAAVNATADVMSGLAQQDGDKELVYQYIAADDIALTTNNALFGFRTEGRLHGGFDFGIGQGSFSTVQEGEIIEDSGYGFIIGLPIAYRFPFSSDLKTTEGSAFLGIMGNGGMYFGSTVQPAGFFSYGGYAGINFMHFTIQGGYGTLHDLTGDLLNYSHEGLANGGSSPMYFFRIGFTW</sequence>
<evidence type="ECO:0000256" key="1">
    <source>
        <dbReference type="SAM" id="MobiDB-lite"/>
    </source>
</evidence>
<proteinExistence type="predicted"/>
<feature type="compositionally biased region" description="Basic and acidic residues" evidence="1">
    <location>
        <begin position="243"/>
        <end position="271"/>
    </location>
</feature>
<keyword evidence="3" id="KW-1185">Reference proteome</keyword>
<protein>
    <submittedName>
        <fullName evidence="2">Uncharacterized protein</fullName>
    </submittedName>
</protein>
<comment type="caution">
    <text evidence="2">The sequence shown here is derived from an EMBL/GenBank/DDBJ whole genome shotgun (WGS) entry which is preliminary data.</text>
</comment>
<organism evidence="2 3">
    <name type="scientific">Sphingobacterium alkalisoli</name>
    <dbReference type="NCBI Taxonomy" id="1874115"/>
    <lineage>
        <taxon>Bacteria</taxon>
        <taxon>Pseudomonadati</taxon>
        <taxon>Bacteroidota</taxon>
        <taxon>Sphingobacteriia</taxon>
        <taxon>Sphingobacteriales</taxon>
        <taxon>Sphingobacteriaceae</taxon>
        <taxon>Sphingobacterium</taxon>
    </lineage>
</organism>
<dbReference type="EMBL" id="SUKA01000005">
    <property type="protein sequence ID" value="TJY63709.1"/>
    <property type="molecule type" value="Genomic_DNA"/>
</dbReference>
<feature type="compositionally biased region" description="Basic and acidic residues" evidence="1">
    <location>
        <begin position="215"/>
        <end position="237"/>
    </location>
</feature>
<name>A0A4V5LXS6_9SPHI</name>